<accession>A0ABU1J4N0</accession>
<dbReference type="EMBL" id="JAVDQH010000029">
    <property type="protein sequence ID" value="MDR6246467.1"/>
    <property type="molecule type" value="Genomic_DNA"/>
</dbReference>
<dbReference type="Proteomes" id="UP001185028">
    <property type="component" value="Unassembled WGS sequence"/>
</dbReference>
<keyword evidence="2" id="KW-1185">Reference proteome</keyword>
<organism evidence="1 2">
    <name type="scientific">Paenibacillus hunanensis</name>
    <dbReference type="NCBI Taxonomy" id="539262"/>
    <lineage>
        <taxon>Bacteria</taxon>
        <taxon>Bacillati</taxon>
        <taxon>Bacillota</taxon>
        <taxon>Bacilli</taxon>
        <taxon>Bacillales</taxon>
        <taxon>Paenibacillaceae</taxon>
        <taxon>Paenibacillus</taxon>
    </lineage>
</organism>
<evidence type="ECO:0000313" key="2">
    <source>
        <dbReference type="Proteomes" id="UP001185028"/>
    </source>
</evidence>
<name>A0ABU1J4N0_9BACL</name>
<reference evidence="1 2" key="1">
    <citation type="submission" date="2023-07" db="EMBL/GenBank/DDBJ databases">
        <title>Genomic Encyclopedia of Type Strains, Phase IV (KMG-IV): sequencing the most valuable type-strain genomes for metagenomic binning, comparative biology and taxonomic classification.</title>
        <authorList>
            <person name="Goeker M."/>
        </authorList>
    </citation>
    <scope>NUCLEOTIDE SEQUENCE [LARGE SCALE GENOMIC DNA]</scope>
    <source>
        <strain evidence="1 2">DSM 22170</strain>
    </source>
</reference>
<evidence type="ECO:0000313" key="1">
    <source>
        <dbReference type="EMBL" id="MDR6246467.1"/>
    </source>
</evidence>
<comment type="caution">
    <text evidence="1">The sequence shown here is derived from an EMBL/GenBank/DDBJ whole genome shotgun (WGS) entry which is preliminary data.</text>
</comment>
<sequence length="41" mass="4933">MNVYICSFFVCLFGFDRLTQERARTILFLSKIHHKMHLSTK</sequence>
<gene>
    <name evidence="1" type="ORF">JOC58_004403</name>
</gene>
<proteinExistence type="predicted"/>
<protein>
    <submittedName>
        <fullName evidence="1">Uncharacterized protein</fullName>
    </submittedName>
</protein>